<sequence length="214" mass="23986">MDEATRADLVEWMDEFAKHFNLAPGTIHRAVSYVDRVLSARTLSTTDTDYELRVLGAAAVFAAAKYEQRSTIRKLNAKDIAAYCGFAAGKEVTDMEREMLATLRYELGGPTAHTFVGHFTRNSRGDRNMEIRRLAHELANASLVEYGWLQFLPSAVAATALFLAMRMVNPADNQEYFEDLTGYKPMELVGGMRSLLRTNPSSRLVILPALQQYL</sequence>
<organism evidence="1 2">
    <name type="scientific">Avena sativa</name>
    <name type="common">Oat</name>
    <dbReference type="NCBI Taxonomy" id="4498"/>
    <lineage>
        <taxon>Eukaryota</taxon>
        <taxon>Viridiplantae</taxon>
        <taxon>Streptophyta</taxon>
        <taxon>Embryophyta</taxon>
        <taxon>Tracheophyta</taxon>
        <taxon>Spermatophyta</taxon>
        <taxon>Magnoliopsida</taxon>
        <taxon>Liliopsida</taxon>
        <taxon>Poales</taxon>
        <taxon>Poaceae</taxon>
        <taxon>BOP clade</taxon>
        <taxon>Pooideae</taxon>
        <taxon>Poodae</taxon>
        <taxon>Poeae</taxon>
        <taxon>Poeae Chloroplast Group 1 (Aveneae type)</taxon>
        <taxon>Aveninae</taxon>
        <taxon>Avena</taxon>
    </lineage>
</organism>
<dbReference type="Proteomes" id="UP001732700">
    <property type="component" value="Chromosome 6A"/>
</dbReference>
<proteinExistence type="predicted"/>
<evidence type="ECO:0000313" key="2">
    <source>
        <dbReference type="Proteomes" id="UP001732700"/>
    </source>
</evidence>
<evidence type="ECO:0000313" key="1">
    <source>
        <dbReference type="EnsemblPlants" id="AVESA.00010b.r2.6AG1038160.1.CDS.1"/>
    </source>
</evidence>
<protein>
    <submittedName>
        <fullName evidence="1">Uncharacterized protein</fullName>
    </submittedName>
</protein>
<reference evidence="1" key="2">
    <citation type="submission" date="2025-09" db="UniProtKB">
        <authorList>
            <consortium name="EnsemblPlants"/>
        </authorList>
    </citation>
    <scope>IDENTIFICATION</scope>
</reference>
<keyword evidence="2" id="KW-1185">Reference proteome</keyword>
<reference evidence="1" key="1">
    <citation type="submission" date="2021-05" db="EMBL/GenBank/DDBJ databases">
        <authorList>
            <person name="Scholz U."/>
            <person name="Mascher M."/>
            <person name="Fiebig A."/>
        </authorList>
    </citation>
    <scope>NUCLEOTIDE SEQUENCE [LARGE SCALE GENOMIC DNA]</scope>
</reference>
<accession>A0ACD5YU63</accession>
<dbReference type="EnsemblPlants" id="AVESA.00010b.r2.6AG1038160.1">
    <property type="protein sequence ID" value="AVESA.00010b.r2.6AG1038160.1.CDS.1"/>
    <property type="gene ID" value="AVESA.00010b.r2.6AG1038160"/>
</dbReference>
<name>A0ACD5YU63_AVESA</name>